<keyword evidence="11" id="KW-0812">Transmembrane</keyword>
<dbReference type="AlphaFoldDB" id="A0A0C3DJW8"/>
<reference evidence="13" key="2">
    <citation type="submission" date="2015-01" db="EMBL/GenBank/DDBJ databases">
        <title>Evolutionary Origins and Diversification of the Mycorrhizal Mutualists.</title>
        <authorList>
            <consortium name="DOE Joint Genome Institute"/>
            <consortium name="Mycorrhizal Genomics Consortium"/>
            <person name="Kohler A."/>
            <person name="Kuo A."/>
            <person name="Nagy L.G."/>
            <person name="Floudas D."/>
            <person name="Copeland A."/>
            <person name="Barry K.W."/>
            <person name="Cichocki N."/>
            <person name="Veneault-Fourrey C."/>
            <person name="LaButti K."/>
            <person name="Lindquist E.A."/>
            <person name="Lipzen A."/>
            <person name="Lundell T."/>
            <person name="Morin E."/>
            <person name="Murat C."/>
            <person name="Riley R."/>
            <person name="Ohm R."/>
            <person name="Sun H."/>
            <person name="Tunlid A."/>
            <person name="Henrissat B."/>
            <person name="Grigoriev I.V."/>
            <person name="Hibbett D.S."/>
            <person name="Martin F."/>
        </authorList>
    </citation>
    <scope>NUCLEOTIDE SEQUENCE [LARGE SCALE GENOMIC DNA]</scope>
    <source>
        <strain evidence="13">Zn</strain>
    </source>
</reference>
<dbReference type="Proteomes" id="UP000054321">
    <property type="component" value="Unassembled WGS sequence"/>
</dbReference>
<protein>
    <recommendedName>
        <fullName evidence="4 10">Mannan endo-1,6-alpha-mannosidase</fullName>
        <ecNumber evidence="4 10">3.2.1.101</ecNumber>
    </recommendedName>
</protein>
<evidence type="ECO:0000256" key="11">
    <source>
        <dbReference type="SAM" id="Phobius"/>
    </source>
</evidence>
<dbReference type="FunFam" id="1.50.10.20:FF:000006">
    <property type="entry name" value="Mannan endo-1,6-alpha-mannosidase"/>
    <property type="match status" value="1"/>
</dbReference>
<evidence type="ECO:0000256" key="6">
    <source>
        <dbReference type="ARBA" id="ARBA00022801"/>
    </source>
</evidence>
<dbReference type="Gene3D" id="1.50.10.20">
    <property type="match status" value="1"/>
</dbReference>
<evidence type="ECO:0000256" key="10">
    <source>
        <dbReference type="PIRNR" id="PIRNR016302"/>
    </source>
</evidence>
<evidence type="ECO:0000313" key="13">
    <source>
        <dbReference type="Proteomes" id="UP000054321"/>
    </source>
</evidence>
<dbReference type="SUPFAM" id="SSF48208">
    <property type="entry name" value="Six-hairpin glycosidases"/>
    <property type="match status" value="1"/>
</dbReference>
<evidence type="ECO:0000256" key="8">
    <source>
        <dbReference type="ARBA" id="ARBA00023180"/>
    </source>
</evidence>
<evidence type="ECO:0000256" key="9">
    <source>
        <dbReference type="ARBA" id="ARBA00023295"/>
    </source>
</evidence>
<dbReference type="InterPro" id="IPR014480">
    <property type="entry name" value="Mannan-1_6-alpha_mannosidase"/>
</dbReference>
<evidence type="ECO:0000256" key="4">
    <source>
        <dbReference type="ARBA" id="ARBA00012350"/>
    </source>
</evidence>
<keyword evidence="7 11" id="KW-0472">Membrane</keyword>
<evidence type="ECO:0000256" key="2">
    <source>
        <dbReference type="ARBA" id="ARBA00004308"/>
    </source>
</evidence>
<dbReference type="OrthoDB" id="4187847at2759"/>
<evidence type="ECO:0000313" key="12">
    <source>
        <dbReference type="EMBL" id="KIN02268.1"/>
    </source>
</evidence>
<dbReference type="InterPro" id="IPR008928">
    <property type="entry name" value="6-hairpin_glycosidase_sf"/>
</dbReference>
<evidence type="ECO:0000256" key="3">
    <source>
        <dbReference type="ARBA" id="ARBA00009699"/>
    </source>
</evidence>
<dbReference type="PIRSF" id="PIRSF016302">
    <property type="entry name" value="Man_a_manosd"/>
    <property type="match status" value="1"/>
</dbReference>
<dbReference type="PANTHER" id="PTHR12145">
    <property type="entry name" value="MANNAN ENDO-1,6-ALPHA-MANNOSIDASE DCW1"/>
    <property type="match status" value="1"/>
</dbReference>
<dbReference type="PANTHER" id="PTHR12145:SF41">
    <property type="entry name" value="MANNAN ENDO-1,6-ALPHA-MANNOSIDASE"/>
    <property type="match status" value="1"/>
</dbReference>
<dbReference type="STRING" id="913774.A0A0C3DJW8"/>
<name>A0A0C3DJW8_OIDMZ</name>
<dbReference type="HOGENOM" id="CLU_025694_1_2_1"/>
<keyword evidence="8" id="KW-0325">Glycoprotein</keyword>
<evidence type="ECO:0000256" key="5">
    <source>
        <dbReference type="ARBA" id="ARBA00022729"/>
    </source>
</evidence>
<organism evidence="12 13">
    <name type="scientific">Oidiodendron maius (strain Zn)</name>
    <dbReference type="NCBI Taxonomy" id="913774"/>
    <lineage>
        <taxon>Eukaryota</taxon>
        <taxon>Fungi</taxon>
        <taxon>Dikarya</taxon>
        <taxon>Ascomycota</taxon>
        <taxon>Pezizomycotina</taxon>
        <taxon>Leotiomycetes</taxon>
        <taxon>Leotiomycetes incertae sedis</taxon>
        <taxon>Myxotrichaceae</taxon>
        <taxon>Oidiodendron</taxon>
    </lineage>
</organism>
<evidence type="ECO:0000256" key="7">
    <source>
        <dbReference type="ARBA" id="ARBA00023136"/>
    </source>
</evidence>
<sequence>MKLSSPISGAIFCILAGQGVDATIALDVKSSSSIRQAASTLAYDMVRYYTGNNTGDVPGNLPSPYYWWEAGAMFGALVNYWYLTGDTSYNNITQQAMLHQASSSEDFMPLNQTTTEGNDDQGFWGMTAMRAAETKFQDPPSTEPGWLALAQGVFNTQAERWDNQTCDGGLRWQIFTWNKGYNYKNSISNGCFFNLAARLALYTGNSTYSDWAVKAFDWVYNVGLISPDFQVFDGTQNTDNCTAKDRTRWTYNAGVYLLGSAAMYNHTNGSALWRDRTMGLLNATDVFFVNDTMYEPCEGGPKGCNVDQRSFKAYLSRWMADTAVLAPFTHDIIMPKLANAAKAAIKVCNGGDTGTQCGQRWSTGAFDGSLGVGEQMSVLEVVQGNLIDEASGWVSAVQGTGTSVGNPNAGGGDRRNPNGLVITLPTAADKAGAGILTALILAGVVVGTVFMILP</sequence>
<keyword evidence="11" id="KW-1133">Transmembrane helix</keyword>
<dbReference type="GO" id="GO:0009272">
    <property type="term" value="P:fungal-type cell wall biogenesis"/>
    <property type="evidence" value="ECO:0007669"/>
    <property type="project" value="TreeGrafter"/>
</dbReference>
<reference evidence="12 13" key="1">
    <citation type="submission" date="2014-04" db="EMBL/GenBank/DDBJ databases">
        <authorList>
            <consortium name="DOE Joint Genome Institute"/>
            <person name="Kuo A."/>
            <person name="Martino E."/>
            <person name="Perotto S."/>
            <person name="Kohler A."/>
            <person name="Nagy L.G."/>
            <person name="Floudas D."/>
            <person name="Copeland A."/>
            <person name="Barry K.W."/>
            <person name="Cichocki N."/>
            <person name="Veneault-Fourrey C."/>
            <person name="LaButti K."/>
            <person name="Lindquist E.A."/>
            <person name="Lipzen A."/>
            <person name="Lundell T."/>
            <person name="Morin E."/>
            <person name="Murat C."/>
            <person name="Sun H."/>
            <person name="Tunlid A."/>
            <person name="Henrissat B."/>
            <person name="Grigoriev I.V."/>
            <person name="Hibbett D.S."/>
            <person name="Martin F."/>
            <person name="Nordberg H.P."/>
            <person name="Cantor M.N."/>
            <person name="Hua S.X."/>
        </authorList>
    </citation>
    <scope>NUCLEOTIDE SEQUENCE [LARGE SCALE GENOMIC DNA]</scope>
    <source>
        <strain evidence="12 13">Zn</strain>
    </source>
</reference>
<accession>A0A0C3DJW8</accession>
<dbReference type="GO" id="GO:0012505">
    <property type="term" value="C:endomembrane system"/>
    <property type="evidence" value="ECO:0007669"/>
    <property type="project" value="UniProtKB-SubCell"/>
</dbReference>
<comment type="similarity">
    <text evidence="3 10">Belongs to the glycosyl hydrolase 76 family.</text>
</comment>
<dbReference type="EMBL" id="KN832875">
    <property type="protein sequence ID" value="KIN02268.1"/>
    <property type="molecule type" value="Genomic_DNA"/>
</dbReference>
<gene>
    <name evidence="12" type="ORF">OIDMADRAFT_197365</name>
</gene>
<dbReference type="InterPro" id="IPR005198">
    <property type="entry name" value="Glyco_hydro_76"/>
</dbReference>
<dbReference type="EC" id="3.2.1.101" evidence="4 10"/>
<dbReference type="GO" id="GO:0016052">
    <property type="term" value="P:carbohydrate catabolic process"/>
    <property type="evidence" value="ECO:0007669"/>
    <property type="project" value="InterPro"/>
</dbReference>
<comment type="subcellular location">
    <subcellularLocation>
        <location evidence="2">Endomembrane system</location>
    </subcellularLocation>
</comment>
<evidence type="ECO:0000256" key="1">
    <source>
        <dbReference type="ARBA" id="ARBA00001452"/>
    </source>
</evidence>
<dbReference type="Pfam" id="PF03663">
    <property type="entry name" value="Glyco_hydro_76"/>
    <property type="match status" value="1"/>
</dbReference>
<keyword evidence="5" id="KW-0732">Signal</keyword>
<keyword evidence="6 10" id="KW-0378">Hydrolase</keyword>
<comment type="catalytic activity">
    <reaction evidence="1 10">
        <text>Random hydrolysis of (1-&gt;6)-alpha-D-mannosidic linkages in unbranched (1-&gt;6)-mannans.</text>
        <dbReference type="EC" id="3.2.1.101"/>
    </reaction>
</comment>
<proteinExistence type="inferred from homology"/>
<dbReference type="GO" id="GO:0008496">
    <property type="term" value="F:mannan endo-1,6-alpha-mannosidase activity"/>
    <property type="evidence" value="ECO:0007669"/>
    <property type="project" value="UniProtKB-UniRule"/>
</dbReference>
<keyword evidence="13" id="KW-1185">Reference proteome</keyword>
<dbReference type="FunCoup" id="A0A0C3DJW8">
    <property type="interactions" value="38"/>
</dbReference>
<feature type="transmembrane region" description="Helical" evidence="11">
    <location>
        <begin position="431"/>
        <end position="453"/>
    </location>
</feature>
<keyword evidence="9 10" id="KW-0326">Glycosidase</keyword>
<dbReference type="InParanoid" id="A0A0C3DJW8"/>